<dbReference type="OrthoDB" id="360327at2759"/>
<evidence type="ECO:0000256" key="1">
    <source>
        <dbReference type="SAM" id="MobiDB-lite"/>
    </source>
</evidence>
<sequence length="87" mass="9789">MGKKKDRNLPQVSSTSDKETNELIISTNPRMHSRTGFFEQVPWSACSKGEARKIYQGILITSFEMPFNAWSGGCNSMIVKGDRFNAE</sequence>
<evidence type="ECO:0000313" key="2">
    <source>
        <dbReference type="EMBL" id="OAY47357.1"/>
    </source>
</evidence>
<reference evidence="2" key="1">
    <citation type="submission" date="2016-02" db="EMBL/GenBank/DDBJ databases">
        <title>WGS assembly of Manihot esculenta.</title>
        <authorList>
            <person name="Bredeson J.V."/>
            <person name="Prochnik S.E."/>
            <person name="Lyons J.B."/>
            <person name="Schmutz J."/>
            <person name="Grimwood J."/>
            <person name="Vrebalov J."/>
            <person name="Bart R.S."/>
            <person name="Amuge T."/>
            <person name="Ferguson M.E."/>
            <person name="Green R."/>
            <person name="Putnam N."/>
            <person name="Stites J."/>
            <person name="Rounsley S."/>
            <person name="Rokhsar D.S."/>
        </authorList>
    </citation>
    <scope>NUCLEOTIDE SEQUENCE [LARGE SCALE GENOMIC DNA]</scope>
    <source>
        <tissue evidence="2">Leaf</tissue>
    </source>
</reference>
<dbReference type="InterPro" id="IPR007590">
    <property type="entry name" value="Saf4/Yju2"/>
</dbReference>
<name>A0A2C9VQ26_MANES</name>
<dbReference type="AlphaFoldDB" id="A0A2C9VQ26"/>
<dbReference type="Pfam" id="PF04502">
    <property type="entry name" value="Saf4_Yju2"/>
    <property type="match status" value="1"/>
</dbReference>
<organism evidence="2">
    <name type="scientific">Manihot esculenta</name>
    <name type="common">Cassava</name>
    <name type="synonym">Jatropha manihot</name>
    <dbReference type="NCBI Taxonomy" id="3983"/>
    <lineage>
        <taxon>Eukaryota</taxon>
        <taxon>Viridiplantae</taxon>
        <taxon>Streptophyta</taxon>
        <taxon>Embryophyta</taxon>
        <taxon>Tracheophyta</taxon>
        <taxon>Spermatophyta</taxon>
        <taxon>Magnoliopsida</taxon>
        <taxon>eudicotyledons</taxon>
        <taxon>Gunneridae</taxon>
        <taxon>Pentapetalae</taxon>
        <taxon>rosids</taxon>
        <taxon>fabids</taxon>
        <taxon>Malpighiales</taxon>
        <taxon>Euphorbiaceae</taxon>
        <taxon>Crotonoideae</taxon>
        <taxon>Manihoteae</taxon>
        <taxon>Manihot</taxon>
    </lineage>
</organism>
<gene>
    <name evidence="2" type="ORF">MANES_06G072900</name>
</gene>
<protein>
    <submittedName>
        <fullName evidence="2">Uncharacterized protein</fullName>
    </submittedName>
</protein>
<proteinExistence type="predicted"/>
<accession>A0A2C9VQ26</accession>
<dbReference type="GO" id="GO:0000398">
    <property type="term" value="P:mRNA splicing, via spliceosome"/>
    <property type="evidence" value="ECO:0007669"/>
    <property type="project" value="InterPro"/>
</dbReference>
<dbReference type="EMBL" id="CM004392">
    <property type="protein sequence ID" value="OAY47357.1"/>
    <property type="molecule type" value="Genomic_DNA"/>
</dbReference>
<dbReference type="STRING" id="3983.A0A2C9VQ26"/>
<feature type="region of interest" description="Disordered" evidence="1">
    <location>
        <begin position="1"/>
        <end position="26"/>
    </location>
</feature>